<feature type="domain" description="SIS" evidence="4">
    <location>
        <begin position="59"/>
        <end position="222"/>
    </location>
</feature>
<reference evidence="5 6" key="1">
    <citation type="journal article" date="2017" name="Int. J. Syst. Evol. Microbiol.">
        <title>Pseudokineococcus basanitobsidens sp. nov., isolated from volcanic rock.</title>
        <authorList>
            <person name="Lee D.W."/>
            <person name="Park M.Y."/>
            <person name="Kim J.J."/>
            <person name="Kim B.S."/>
        </authorList>
    </citation>
    <scope>NUCLEOTIDE SEQUENCE [LARGE SCALE GENOMIC DNA]</scope>
    <source>
        <strain evidence="5 6">DSM 103726</strain>
    </source>
</reference>
<accession>A0ABU8RLM3</accession>
<comment type="subunit">
    <text evidence="3">Homodimer.</text>
</comment>
<evidence type="ECO:0000259" key="4">
    <source>
        <dbReference type="PROSITE" id="PS51464"/>
    </source>
</evidence>
<dbReference type="PANTHER" id="PTHR10088:SF4">
    <property type="entry name" value="GLUCOKINASE REGULATORY PROTEIN"/>
    <property type="match status" value="1"/>
</dbReference>
<dbReference type="PROSITE" id="PS51464">
    <property type="entry name" value="SIS"/>
    <property type="match status" value="1"/>
</dbReference>
<dbReference type="EC" id="4.2.1.126" evidence="3"/>
<feature type="active site" evidence="3">
    <location>
        <position position="118"/>
    </location>
</feature>
<evidence type="ECO:0000256" key="3">
    <source>
        <dbReference type="HAMAP-Rule" id="MF_00068"/>
    </source>
</evidence>
<comment type="similarity">
    <text evidence="3">Belongs to the GCKR-like family. MurNAc-6-P etherase subfamily.</text>
</comment>
<evidence type="ECO:0000256" key="2">
    <source>
        <dbReference type="ARBA" id="ARBA00023277"/>
    </source>
</evidence>
<dbReference type="NCBIfam" id="NF003915">
    <property type="entry name" value="PRK05441.1"/>
    <property type="match status" value="1"/>
</dbReference>
<sequence length="312" mass="30991">MDAAGATGRLVTERARTDLADLDTRSAREVVAVLAAADAEVPAAVAAAGDAVAAAVDLVVERMGRGGRLLYVGAGTPGRLAAVDASEVVPTFGTPPGLVVAVVAGGSRALVEESPGAEDDAAAGAADVHAHGVGPDDVVVGITASGRTPYVLGAVDAARAVGAGTVGVSSNPGAQLSGRVDVAVEVVTGPEVVAGSTRLKAGTAQKLVLNQLSTAVMVRRGRTFGPLMTDVRASNEKLRGRVRRIVTEATGADAADVERAVEAADGHAGTAVVVLLAGVDADRARALLAGGGGVRAAVERARRERGEGDERV</sequence>
<organism evidence="5 6">
    <name type="scientific">Pseudokineococcus basanitobsidens</name>
    <dbReference type="NCBI Taxonomy" id="1926649"/>
    <lineage>
        <taxon>Bacteria</taxon>
        <taxon>Bacillati</taxon>
        <taxon>Actinomycetota</taxon>
        <taxon>Actinomycetes</taxon>
        <taxon>Kineosporiales</taxon>
        <taxon>Kineosporiaceae</taxon>
        <taxon>Pseudokineococcus</taxon>
    </lineage>
</organism>
<evidence type="ECO:0000313" key="5">
    <source>
        <dbReference type="EMBL" id="MEJ5945999.1"/>
    </source>
</evidence>
<dbReference type="Proteomes" id="UP001387100">
    <property type="component" value="Unassembled WGS sequence"/>
</dbReference>
<keyword evidence="6" id="KW-1185">Reference proteome</keyword>
<keyword evidence="1 3" id="KW-0456">Lyase</keyword>
<dbReference type="GO" id="GO:0016829">
    <property type="term" value="F:lyase activity"/>
    <property type="evidence" value="ECO:0007669"/>
    <property type="project" value="UniProtKB-KW"/>
</dbReference>
<dbReference type="InterPro" id="IPR005488">
    <property type="entry name" value="Etherase_MurQ"/>
</dbReference>
<gene>
    <name evidence="3 5" type="primary">murQ</name>
    <name evidence="5" type="ORF">WDZ17_11925</name>
</gene>
<dbReference type="CDD" id="cd05007">
    <property type="entry name" value="SIS_Etherase"/>
    <property type="match status" value="1"/>
</dbReference>
<evidence type="ECO:0000256" key="1">
    <source>
        <dbReference type="ARBA" id="ARBA00023239"/>
    </source>
</evidence>
<keyword evidence="2 3" id="KW-0119">Carbohydrate metabolism</keyword>
<name>A0ABU8RLM3_9ACTN</name>
<dbReference type="RefSeq" id="WP_339575383.1">
    <property type="nucleotide sequence ID" value="NZ_JBBIAA010000014.1"/>
</dbReference>
<feature type="active site" description="Proton donor" evidence="3">
    <location>
        <position position="87"/>
    </location>
</feature>
<dbReference type="Pfam" id="PF22645">
    <property type="entry name" value="GKRP_SIS_N"/>
    <property type="match status" value="1"/>
</dbReference>
<proteinExistence type="inferred from homology"/>
<dbReference type="InterPro" id="IPR001347">
    <property type="entry name" value="SIS_dom"/>
</dbReference>
<dbReference type="HAMAP" id="MF_00068">
    <property type="entry name" value="MurQ"/>
    <property type="match status" value="1"/>
</dbReference>
<comment type="miscellaneous">
    <text evidence="3">A lyase-type mechanism (elimination/hydration) is suggested for the cleavage of the lactyl ether bond of MurNAc 6-phosphate, with the formation of an alpha,beta-unsaturated aldehyde intermediate with (E)-stereochemistry, followed by the syn addition of water to give product.</text>
</comment>
<comment type="caution">
    <text evidence="5">The sequence shown here is derived from an EMBL/GenBank/DDBJ whole genome shotgun (WGS) entry which is preliminary data.</text>
</comment>
<dbReference type="Gene3D" id="1.10.8.1080">
    <property type="match status" value="1"/>
</dbReference>
<dbReference type="NCBIfam" id="TIGR00274">
    <property type="entry name" value="N-acetylmuramic acid 6-phosphate etherase"/>
    <property type="match status" value="1"/>
</dbReference>
<comment type="pathway">
    <text evidence="3">Amino-sugar metabolism; N-acetylmuramate degradation.</text>
</comment>
<protein>
    <recommendedName>
        <fullName evidence="3">N-acetylmuramic acid 6-phosphate etherase</fullName>
        <shortName evidence="3">MurNAc-6-P etherase</shortName>
        <ecNumber evidence="3">4.2.1.126</ecNumber>
    </recommendedName>
    <alternativeName>
        <fullName evidence="3">N-acetylmuramic acid 6-phosphate hydrolase</fullName>
    </alternativeName>
    <alternativeName>
        <fullName evidence="3">N-acetylmuramic acid 6-phosphate lyase</fullName>
    </alternativeName>
</protein>
<dbReference type="InterPro" id="IPR005486">
    <property type="entry name" value="Glucokinase_regulatory_CS"/>
</dbReference>
<comment type="function">
    <text evidence="3">Specifically catalyzes the cleavage of the D-lactyl ether substituent of MurNAc 6-phosphate, producing GlcNAc 6-phosphate and D-lactate.</text>
</comment>
<dbReference type="NCBIfam" id="NF009222">
    <property type="entry name" value="PRK12570.1"/>
    <property type="match status" value="1"/>
</dbReference>
<dbReference type="SUPFAM" id="SSF53697">
    <property type="entry name" value="SIS domain"/>
    <property type="match status" value="1"/>
</dbReference>
<dbReference type="PANTHER" id="PTHR10088">
    <property type="entry name" value="GLUCOKINASE REGULATORY PROTEIN"/>
    <property type="match status" value="1"/>
</dbReference>
<dbReference type="EMBL" id="JBBIAA010000014">
    <property type="protein sequence ID" value="MEJ5945999.1"/>
    <property type="molecule type" value="Genomic_DNA"/>
</dbReference>
<dbReference type="InterPro" id="IPR040190">
    <property type="entry name" value="MURQ/GCKR"/>
</dbReference>
<dbReference type="Gene3D" id="3.40.50.10490">
    <property type="entry name" value="Glucose-6-phosphate isomerase like protein, domain 1"/>
    <property type="match status" value="1"/>
</dbReference>
<dbReference type="InterPro" id="IPR046348">
    <property type="entry name" value="SIS_dom_sf"/>
</dbReference>
<evidence type="ECO:0000313" key="6">
    <source>
        <dbReference type="Proteomes" id="UP001387100"/>
    </source>
</evidence>
<dbReference type="PROSITE" id="PS01272">
    <property type="entry name" value="GCKR"/>
    <property type="match status" value="1"/>
</dbReference>
<comment type="catalytic activity">
    <reaction evidence="3">
        <text>N-acetyl-D-muramate 6-phosphate + H2O = N-acetyl-D-glucosamine 6-phosphate + (R)-lactate</text>
        <dbReference type="Rhea" id="RHEA:26410"/>
        <dbReference type="ChEBI" id="CHEBI:15377"/>
        <dbReference type="ChEBI" id="CHEBI:16004"/>
        <dbReference type="ChEBI" id="CHEBI:57513"/>
        <dbReference type="ChEBI" id="CHEBI:58722"/>
        <dbReference type="EC" id="4.2.1.126"/>
    </reaction>
</comment>